<sequence length="1002" mass="113434">MYRSSCKTGPSVFLCHAGEDKDKFVEPLYKALIANGLKADEIFYDKFSIPAGQDIKRYIESAIANPNLRLVVIVLSRKLLCEHKQWPKRECELALQHRKEIFPIWLDSNFDYDFDTLVGKYSPTLKGIRAHRVTCDGQTGIVDKKNIRDVATKMISEYAKTTKRSNTPYAGCGFLAIVVAIAVLVIAVIHHLMLPKDDPDILSTTAFLKNLYSRRYSYTQPLPWKPGLRLGLADGYINTRIRREDDRGLFNTPAEVVTTSQLFNSQERSHRGNELNPSRIAVEAEPGGGKSTLCRKVVIDWVEDRITSFTLMFLVELRHFNGSVVDSIYDQLLGDNIDISKTVLMEYVKNHQEKVCFILDGFDELRAEYQKKSEILELIKGEVFYGSTVLVTSRPSRLGKVHKDFDAFYKIVGFRQDQTHEIFRGYFINDSKSAAELSETVANNLYLKEITENPLYALLICVLWEDNRQRLPETKAQLYEEMVISMTRRYCDKFDIEYDGRSFPAHVERLLLFQGRLAWEGSEINKLDFDMGIGEEENKNKRKEMLSLGMMVQRETDSRTSGYGYVAFLHPTFQEFMAAYYIRNMLYNEDTSLTEILNTIVQREDLEGILIFLCGLFGDQAGPLLTGFKNAINENVTTGNERSLVRRCLVCLGATNVADRLAGIVAPAMPEEVVCDFDYQSVEWTEGFRGFVQFLKKNSDDFLRKTFRSLVLASIHGARVLTADMLTRIKGVLQTATVVESLKVTGWCIPPLSRDDNAVLRSPLGDFFSDDSLRKIDITVVSTNLDDSTAIDPGSTGCMKLIHILDDLRKKRNVNEISISVLLASATSYCDALSRLLRSQTSLKSFTLDVATFHRNTQGCHDFHVMLDAIKNHESIHSVSLTQPAKVNLPEGTLVHNASAMLISIAQCIHENGILKSFVFNIWNCPSSCSRVALMELSEAIRSNHILEELIIVGIPLDNESDQDVVDDIMRNKPSTMKTLELGMRAYSKFGRLLESHTLLQT</sequence>
<dbReference type="Proteomes" id="UP000001554">
    <property type="component" value="Chromosome 4"/>
</dbReference>
<dbReference type="GO" id="GO:0007165">
    <property type="term" value="P:signal transduction"/>
    <property type="evidence" value="ECO:0007669"/>
    <property type="project" value="InterPro"/>
</dbReference>
<dbReference type="GeneID" id="118414032"/>
<accession>A0A9J7MNV9</accession>
<feature type="transmembrane region" description="Helical" evidence="1">
    <location>
        <begin position="169"/>
        <end position="193"/>
    </location>
</feature>
<feature type="domain" description="TIR" evidence="2">
    <location>
        <begin position="8"/>
        <end position="137"/>
    </location>
</feature>
<dbReference type="Gene3D" id="3.40.50.10140">
    <property type="entry name" value="Toll/interleukin-1 receptor homology (TIR) domain"/>
    <property type="match status" value="1"/>
</dbReference>
<dbReference type="PANTHER" id="PTHR46844:SF1">
    <property type="entry name" value="SLR5058 PROTEIN"/>
    <property type="match status" value="1"/>
</dbReference>
<dbReference type="PROSITE" id="PS50837">
    <property type="entry name" value="NACHT"/>
    <property type="match status" value="1"/>
</dbReference>
<evidence type="ECO:0000259" key="2">
    <source>
        <dbReference type="PROSITE" id="PS50104"/>
    </source>
</evidence>
<dbReference type="OrthoDB" id="120976at2759"/>
<proteinExistence type="predicted"/>
<dbReference type="Pfam" id="PF05729">
    <property type="entry name" value="NACHT"/>
    <property type="match status" value="1"/>
</dbReference>
<keyword evidence="1" id="KW-0812">Transmembrane</keyword>
<protein>
    <submittedName>
        <fullName evidence="5">Uncharacterized protein LOC118414032 isoform X1</fullName>
    </submittedName>
</protein>
<dbReference type="Gene3D" id="3.40.50.300">
    <property type="entry name" value="P-loop containing nucleotide triphosphate hydrolases"/>
    <property type="match status" value="1"/>
</dbReference>
<dbReference type="KEGG" id="bfo:118414032"/>
<evidence type="ECO:0000313" key="5">
    <source>
        <dbReference type="RefSeq" id="XP_035673666.1"/>
    </source>
</evidence>
<dbReference type="InterPro" id="IPR027417">
    <property type="entry name" value="P-loop_NTPase"/>
</dbReference>
<dbReference type="Pfam" id="PF13676">
    <property type="entry name" value="TIR_2"/>
    <property type="match status" value="1"/>
</dbReference>
<reference evidence="4" key="1">
    <citation type="journal article" date="2020" name="Nat. Ecol. Evol.">
        <title>Deeply conserved synteny resolves early events in vertebrate evolution.</title>
        <authorList>
            <person name="Simakov O."/>
            <person name="Marletaz F."/>
            <person name="Yue J.X."/>
            <person name="O'Connell B."/>
            <person name="Jenkins J."/>
            <person name="Brandt A."/>
            <person name="Calef R."/>
            <person name="Tung C.H."/>
            <person name="Huang T.K."/>
            <person name="Schmutz J."/>
            <person name="Satoh N."/>
            <person name="Yu J.K."/>
            <person name="Putnam N.H."/>
            <person name="Green R.E."/>
            <person name="Rokhsar D.S."/>
        </authorList>
    </citation>
    <scope>NUCLEOTIDE SEQUENCE [LARGE SCALE GENOMIC DNA]</scope>
    <source>
        <strain evidence="4">S238N-H82</strain>
    </source>
</reference>
<evidence type="ECO:0000259" key="3">
    <source>
        <dbReference type="PROSITE" id="PS50837"/>
    </source>
</evidence>
<dbReference type="PANTHER" id="PTHR46844">
    <property type="entry name" value="SLR5058 PROTEIN"/>
    <property type="match status" value="1"/>
</dbReference>
<evidence type="ECO:0000313" key="4">
    <source>
        <dbReference type="Proteomes" id="UP000001554"/>
    </source>
</evidence>
<dbReference type="PROSITE" id="PS50104">
    <property type="entry name" value="TIR"/>
    <property type="match status" value="1"/>
</dbReference>
<name>A0A9J7MNV9_BRAFL</name>
<keyword evidence="1" id="KW-0472">Membrane</keyword>
<dbReference type="InterPro" id="IPR007111">
    <property type="entry name" value="NACHT_NTPase"/>
</dbReference>
<feature type="domain" description="NACHT" evidence="3">
    <location>
        <begin position="278"/>
        <end position="396"/>
    </location>
</feature>
<dbReference type="InterPro" id="IPR000157">
    <property type="entry name" value="TIR_dom"/>
</dbReference>
<organism evidence="4 5">
    <name type="scientific">Branchiostoma floridae</name>
    <name type="common">Florida lancelet</name>
    <name type="synonym">Amphioxus</name>
    <dbReference type="NCBI Taxonomy" id="7739"/>
    <lineage>
        <taxon>Eukaryota</taxon>
        <taxon>Metazoa</taxon>
        <taxon>Chordata</taxon>
        <taxon>Cephalochordata</taxon>
        <taxon>Leptocardii</taxon>
        <taxon>Amphioxiformes</taxon>
        <taxon>Branchiostomatidae</taxon>
        <taxon>Branchiostoma</taxon>
    </lineage>
</organism>
<dbReference type="SUPFAM" id="SSF52200">
    <property type="entry name" value="Toll/Interleukin receptor TIR domain"/>
    <property type="match status" value="1"/>
</dbReference>
<gene>
    <name evidence="5" type="primary">LOC118414032</name>
</gene>
<dbReference type="SUPFAM" id="SSF52540">
    <property type="entry name" value="P-loop containing nucleoside triphosphate hydrolases"/>
    <property type="match status" value="1"/>
</dbReference>
<keyword evidence="4" id="KW-1185">Reference proteome</keyword>
<dbReference type="AlphaFoldDB" id="A0A9J7MNV9"/>
<dbReference type="RefSeq" id="XP_035673666.1">
    <property type="nucleotide sequence ID" value="XM_035817773.1"/>
</dbReference>
<keyword evidence="1" id="KW-1133">Transmembrane helix</keyword>
<reference evidence="5" key="2">
    <citation type="submission" date="2025-08" db="UniProtKB">
        <authorList>
            <consortium name="RefSeq"/>
        </authorList>
    </citation>
    <scope>IDENTIFICATION</scope>
    <source>
        <strain evidence="5">S238N-H82</strain>
        <tissue evidence="5">Testes</tissue>
    </source>
</reference>
<dbReference type="InterPro" id="IPR035897">
    <property type="entry name" value="Toll_tir_struct_dom_sf"/>
</dbReference>
<evidence type="ECO:0000256" key="1">
    <source>
        <dbReference type="SAM" id="Phobius"/>
    </source>
</evidence>